<evidence type="ECO:0000313" key="1">
    <source>
        <dbReference type="EMBL" id="MBX73693.1"/>
    </source>
</evidence>
<protein>
    <submittedName>
        <fullName evidence="1">Uncharacterized protein</fullName>
    </submittedName>
</protein>
<reference evidence="1" key="1">
    <citation type="submission" date="2018-02" db="EMBL/GenBank/DDBJ databases">
        <title>Rhizophora mucronata_Transcriptome.</title>
        <authorList>
            <person name="Meera S.P."/>
            <person name="Sreeshan A."/>
            <person name="Augustine A."/>
        </authorList>
    </citation>
    <scope>NUCLEOTIDE SEQUENCE</scope>
    <source>
        <tissue evidence="1">Leaf</tissue>
    </source>
</reference>
<proteinExistence type="predicted"/>
<sequence>MFVVKTVPPAPLPPRWGKKLQVYTF</sequence>
<accession>A0A2P2R371</accession>
<organism evidence="1">
    <name type="scientific">Rhizophora mucronata</name>
    <name type="common">Asiatic mangrove</name>
    <dbReference type="NCBI Taxonomy" id="61149"/>
    <lineage>
        <taxon>Eukaryota</taxon>
        <taxon>Viridiplantae</taxon>
        <taxon>Streptophyta</taxon>
        <taxon>Embryophyta</taxon>
        <taxon>Tracheophyta</taxon>
        <taxon>Spermatophyta</taxon>
        <taxon>Magnoliopsida</taxon>
        <taxon>eudicotyledons</taxon>
        <taxon>Gunneridae</taxon>
        <taxon>Pentapetalae</taxon>
        <taxon>rosids</taxon>
        <taxon>fabids</taxon>
        <taxon>Malpighiales</taxon>
        <taxon>Rhizophoraceae</taxon>
        <taxon>Rhizophora</taxon>
    </lineage>
</organism>
<name>A0A2P2R371_RHIMU</name>
<dbReference type="EMBL" id="GGEC01093209">
    <property type="protein sequence ID" value="MBX73693.1"/>
    <property type="molecule type" value="Transcribed_RNA"/>
</dbReference>
<dbReference type="AlphaFoldDB" id="A0A2P2R371"/>